<dbReference type="EMBL" id="CAAKNF010000195">
    <property type="protein sequence ID" value="VIO98228.1"/>
    <property type="molecule type" value="Genomic_DNA"/>
</dbReference>
<dbReference type="AlphaFoldDB" id="A0A1U7F164"/>
<accession>A0A1U7F164</accession>
<reference evidence="4" key="4">
    <citation type="submission" date="2019-12" db="UniProtKB">
        <authorList>
            <consortium name="WormBaseParasite"/>
        </authorList>
    </citation>
    <scope>IDENTIFICATION</scope>
</reference>
<dbReference type="RefSeq" id="XP_042937626.1">
    <property type="nucleotide sequence ID" value="XM_043081692.1"/>
</dbReference>
<reference evidence="1 3" key="1">
    <citation type="journal article" date="2007" name="Science">
        <title>Draft genome of the filarial nematode parasite Brugia malayi.</title>
        <authorList>
            <person name="Ghedin E."/>
            <person name="Wang S."/>
            <person name="Spiro D."/>
            <person name="Caler E."/>
            <person name="Zhao Q."/>
            <person name="Crabtree J."/>
            <person name="Allen J.E."/>
            <person name="Delcher A.L."/>
            <person name="Guiliano D.B."/>
            <person name="Miranda-Saavedra D."/>
            <person name="Angiuoli S.V."/>
            <person name="Creasy T."/>
            <person name="Amedeo P."/>
            <person name="Haas B."/>
            <person name="El-Sayed N.M."/>
            <person name="Wortman J.R."/>
            <person name="Feldblyum T."/>
            <person name="Tallon L."/>
            <person name="Schatz M."/>
            <person name="Shumway M."/>
            <person name="Koo H."/>
            <person name="Salzberg S.L."/>
            <person name="Schobel S."/>
            <person name="Pertea M."/>
            <person name="Pop M."/>
            <person name="White O."/>
            <person name="Barton G.J."/>
            <person name="Carlow C.K."/>
            <person name="Crawford M.J."/>
            <person name="Daub J."/>
            <person name="Dimmic M.W."/>
            <person name="Estes C.F."/>
            <person name="Foster J.M."/>
            <person name="Ganatra M."/>
            <person name="Gregory W.F."/>
            <person name="Johnson N.M."/>
            <person name="Jin J."/>
            <person name="Komuniecki R."/>
            <person name="Korf I."/>
            <person name="Kumar S."/>
            <person name="Laney S."/>
            <person name="Li B.W."/>
            <person name="Li W."/>
            <person name="Lindblom T.H."/>
            <person name="Lustigman S."/>
            <person name="Ma D."/>
            <person name="Maina C.V."/>
            <person name="Martin D.M."/>
            <person name="McCarter J.P."/>
            <person name="McReynolds L."/>
            <person name="Mitreva M."/>
            <person name="Nutman T.B."/>
            <person name="Parkinson J."/>
            <person name="Peregrin-Alvarez J.M."/>
            <person name="Poole C."/>
            <person name="Ren Q."/>
            <person name="Saunders L."/>
            <person name="Sluder A.E."/>
            <person name="Smith K."/>
            <person name="Stanke M."/>
            <person name="Unnasch T.R."/>
            <person name="Ware J."/>
            <person name="Wei A.D."/>
            <person name="Weil G."/>
            <person name="Williams D.J."/>
            <person name="Zhang Y."/>
            <person name="Williams S.A."/>
            <person name="Fraser-Liggett C."/>
            <person name="Slatko B."/>
            <person name="Blaxter M.L."/>
            <person name="Scott A.L."/>
        </authorList>
    </citation>
    <scope>NUCLEOTIDE SEQUENCE</scope>
    <source>
        <strain evidence="1 3">FR3</strain>
    </source>
</reference>
<dbReference type="GeneID" id="66057879"/>
<evidence type="ECO:0000313" key="4">
    <source>
        <dbReference type="WBParaSite" id="Bm1348.1"/>
    </source>
</evidence>
<accession>A0A4E9FR65</accession>
<sequence length="46" mass="5523">MMEEYLLNNQISDLLMGFLYRMKCSKTISLRCRDISEEIVHISIRK</sequence>
<evidence type="ECO:0000313" key="2">
    <source>
        <dbReference type="EMBL" id="VIO98228.1"/>
    </source>
</evidence>
<evidence type="ECO:0000313" key="1">
    <source>
        <dbReference type="EMBL" id="CDP96494.1"/>
    </source>
</evidence>
<protein>
    <submittedName>
        <fullName evidence="1 4">Bm1348</fullName>
    </submittedName>
</protein>
<dbReference type="WBParaSite" id="Bm1348.1">
    <property type="protein sequence ID" value="Bm1348.1"/>
    <property type="gene ID" value="WBGene00221609"/>
</dbReference>
<evidence type="ECO:0000313" key="5">
    <source>
        <dbReference type="WormBase" id="Bm1348"/>
    </source>
</evidence>
<reference evidence="2" key="3">
    <citation type="submission" date="2019-04" db="EMBL/GenBank/DDBJ databases">
        <authorList>
            <person name="Howe K."/>
            <person name="Paulini M."/>
            <person name="Williams G."/>
        </authorList>
    </citation>
    <scope>NUCLEOTIDE SEQUENCE [LARGE SCALE GENOMIC DNA]</scope>
    <source>
        <strain evidence="2">FR3</strain>
    </source>
</reference>
<name>A0A1U7F164_BRUMA</name>
<dbReference type="Proteomes" id="UP000006672">
    <property type="component" value="Unassembled WGS sequence"/>
</dbReference>
<evidence type="ECO:0000313" key="3">
    <source>
        <dbReference type="Proteomes" id="UP000006672"/>
    </source>
</evidence>
<dbReference type="KEGG" id="bmy:BM_BM1348"/>
<dbReference type="WBParaSite" id="Bm1348.2">
    <property type="protein sequence ID" value="Bm1348.2"/>
    <property type="gene ID" value="WBGene00221609"/>
</dbReference>
<dbReference type="CTD" id="66057879"/>
<keyword evidence="3" id="KW-1185">Reference proteome</keyword>
<reference evidence="1" key="2">
    <citation type="submission" date="2012-12" db="EMBL/GenBank/DDBJ databases">
        <authorList>
            <consortium name="WormBase Consortium"/>
            <person name="Ghedin E."/>
            <person name="Paulini M."/>
        </authorList>
    </citation>
    <scope>NUCLEOTIDE SEQUENCE</scope>
    <source>
        <strain evidence="1">FR3</strain>
    </source>
</reference>
<dbReference type="WormBase" id="Bm1348">
    <property type="protein sequence ID" value="BM32406"/>
    <property type="gene ID" value="WBGene00221609"/>
</dbReference>
<dbReference type="EMBL" id="LN856957">
    <property type="protein sequence ID" value="CDP96494.1"/>
    <property type="molecule type" value="Genomic_DNA"/>
</dbReference>
<proteinExistence type="predicted"/>
<organism evidence="1">
    <name type="scientific">Brugia malayi</name>
    <name type="common">Filarial nematode worm</name>
    <dbReference type="NCBI Taxonomy" id="6279"/>
    <lineage>
        <taxon>Eukaryota</taxon>
        <taxon>Metazoa</taxon>
        <taxon>Ecdysozoa</taxon>
        <taxon>Nematoda</taxon>
        <taxon>Chromadorea</taxon>
        <taxon>Rhabditida</taxon>
        <taxon>Spirurina</taxon>
        <taxon>Spiruromorpha</taxon>
        <taxon>Filarioidea</taxon>
        <taxon>Onchocercidae</taxon>
        <taxon>Brugia</taxon>
    </lineage>
</organism>
<gene>
    <name evidence="5" type="ORF">Bm1348</name>
    <name evidence="2" type="ORF">BM_BM1348</name>
    <name evidence="1" type="ORF">BM_Bm1348</name>
</gene>